<dbReference type="PANTHER" id="PTHR13258:SF0">
    <property type="entry name" value="SYNDETIN"/>
    <property type="match status" value="1"/>
</dbReference>
<dbReference type="Pfam" id="PF10475">
    <property type="entry name" value="Vps54_N"/>
    <property type="match status" value="1"/>
</dbReference>
<protein>
    <submittedName>
        <fullName evidence="6">Uncharacterized conserved protein</fullName>
    </submittedName>
</protein>
<keyword evidence="1" id="KW-0813">Transport</keyword>
<sequence>MEAPVPITVVPPQDNPSRVLDLHDIMDELPMLASLKEQKWMARLPRNIFYKLKKDSHDSDGSDSALLSPDFLPTPRTARALSVLVPQPNEEVLEALDARYFTASFDPVAHMLEHMPESKNELDVFLRTEISAVDIAKDVIVTKLQDEVRANYSALVQGMKVVQDVDLDLVRAHVHVKNGRRLLATAKSNLILSSLEIVKTKRNRDRVCEIIYLGSQIVQLLSDMKEMNLAFQEHRFISAVDICVDLRKRLSRKELEGVSILRDIRPQLQDFIPLLRAQFDHSLRKVAEKFDLFEYKELLQAYITLADHSENLGFEFSSITLNDVLSKIPDIIVRSIDDMTVECMHQVFEPKSLEKYRPDIKNVKRLYERLTDLMHTYYLLVQWHRDPFNSLSDDIAYLHRCGIDDDDDNDDDSDEEDSHDEKKNNCGHSCKLSIVTTTLPEAASQRLRKSTLGHSGYLYDQVLCDTGMNLLKYRKIVWENIQHNVLEMFEKLDFTNEYKMEHVIALSHATSAFTEIGEEFTGTPSSKIRSVVRIKCEQYLHEVHNDNIELARMLFEAENWTRVTASKAAGDDNTSILRLIEIRSGYVFKRKIPGDSTSGPIHSRRVFPSFYNEGNPFSASNSIEWLTMKQGIRFDHEIDAIGDKVSPCLTSNQDTFPINPSESDFVLTSSSLAGFVRLCGVHLKMMEHLPHTAWDIFRSLNHLFEFNLYATFTSFFSADDAAKFLQGICGFDKLRAGICRIADDMNNGEILLRASAVILPFDKAEKGQQLDSPQSRKVTLRKVIRTPTAVKYADVDNLYALAERSIACEAIVGQSRLLDAMEDLARSYLPTRYHCLMDEMYERNRFMARELRDFMYSTIAVRLVDIPALVTSVSAVSWNISYISNQHNEYIVHLVQKCGEAWGSLQILADGSIPYDARVDIWLEMVQTIMDTLLQAFSTISKPTPQGRALMLLDLHALQNGVDLINDVSSRALPRGRAHVGNYIKAFYYDEDELLRWIQTNKKLYTRVQFANLLKNGIGSTLETSKLRELVLKVDTIITT</sequence>
<organism evidence="6 7">
    <name type="scientific">Plasmopara halstedii</name>
    <name type="common">Downy mildew of sunflower</name>
    <dbReference type="NCBI Taxonomy" id="4781"/>
    <lineage>
        <taxon>Eukaryota</taxon>
        <taxon>Sar</taxon>
        <taxon>Stramenopiles</taxon>
        <taxon>Oomycota</taxon>
        <taxon>Peronosporomycetes</taxon>
        <taxon>Peronosporales</taxon>
        <taxon>Peronosporaceae</taxon>
        <taxon>Plasmopara</taxon>
    </lineage>
</organism>
<evidence type="ECO:0000256" key="1">
    <source>
        <dbReference type="ARBA" id="ARBA00022448"/>
    </source>
</evidence>
<evidence type="ECO:0000259" key="5">
    <source>
        <dbReference type="Pfam" id="PF10475"/>
    </source>
</evidence>
<dbReference type="InterPro" id="IPR019514">
    <property type="entry name" value="Syndetin_C"/>
</dbReference>
<evidence type="ECO:0000313" key="6">
    <source>
        <dbReference type="EMBL" id="CEG50104.1"/>
    </source>
</evidence>
<dbReference type="GO" id="GO:0042147">
    <property type="term" value="P:retrograde transport, endosome to Golgi"/>
    <property type="evidence" value="ECO:0007669"/>
    <property type="project" value="InterPro"/>
</dbReference>
<dbReference type="GO" id="GO:0032456">
    <property type="term" value="P:endocytic recycling"/>
    <property type="evidence" value="ECO:0007669"/>
    <property type="project" value="InterPro"/>
</dbReference>
<evidence type="ECO:0000313" key="7">
    <source>
        <dbReference type="Proteomes" id="UP000054928"/>
    </source>
</evidence>
<dbReference type="GO" id="GO:0000149">
    <property type="term" value="F:SNARE binding"/>
    <property type="evidence" value="ECO:0007669"/>
    <property type="project" value="TreeGrafter"/>
</dbReference>
<dbReference type="GO" id="GO:0005829">
    <property type="term" value="C:cytosol"/>
    <property type="evidence" value="ECO:0007669"/>
    <property type="project" value="GOC"/>
</dbReference>
<dbReference type="GO" id="GO:0015031">
    <property type="term" value="P:protein transport"/>
    <property type="evidence" value="ECO:0007669"/>
    <property type="project" value="UniProtKB-KW"/>
</dbReference>
<dbReference type="OrthoDB" id="10263345at2759"/>
<keyword evidence="2" id="KW-0653">Protein transport</keyword>
<keyword evidence="7" id="KW-1185">Reference proteome</keyword>
<proteinExistence type="predicted"/>
<accession>A0A0P1B5K8</accession>
<evidence type="ECO:0000259" key="4">
    <source>
        <dbReference type="Pfam" id="PF10474"/>
    </source>
</evidence>
<dbReference type="EMBL" id="CCYD01003101">
    <property type="protein sequence ID" value="CEG50104.1"/>
    <property type="molecule type" value="Genomic_DNA"/>
</dbReference>
<dbReference type="AlphaFoldDB" id="A0A0P1B5K8"/>
<evidence type="ECO:0000256" key="2">
    <source>
        <dbReference type="ARBA" id="ARBA00022927"/>
    </source>
</evidence>
<keyword evidence="3" id="KW-0175">Coiled coil</keyword>
<dbReference type="Proteomes" id="UP000054928">
    <property type="component" value="Unassembled WGS sequence"/>
</dbReference>
<dbReference type="STRING" id="4781.A0A0P1B5K8"/>
<name>A0A0P1B5K8_PLAHL</name>
<dbReference type="InterPro" id="IPR040047">
    <property type="entry name" value="VPS50"/>
</dbReference>
<dbReference type="RefSeq" id="XP_024586473.1">
    <property type="nucleotide sequence ID" value="XM_024721367.1"/>
</dbReference>
<dbReference type="GO" id="GO:1990745">
    <property type="term" value="C:EARP complex"/>
    <property type="evidence" value="ECO:0007669"/>
    <property type="project" value="InterPro"/>
</dbReference>
<dbReference type="GeneID" id="36402885"/>
<feature type="domain" description="Vacuolar protein sorting-associated protein 54 N-terminal" evidence="5">
    <location>
        <begin position="93"/>
        <end position="383"/>
    </location>
</feature>
<feature type="domain" description="Syndetin C-terminal" evidence="4">
    <location>
        <begin position="798"/>
        <end position="1034"/>
    </location>
</feature>
<dbReference type="PANTHER" id="PTHR13258">
    <property type="entry name" value="SYNDETIN"/>
    <property type="match status" value="1"/>
</dbReference>
<reference evidence="7" key="1">
    <citation type="submission" date="2014-09" db="EMBL/GenBank/DDBJ databases">
        <authorList>
            <person name="Sharma Rahul"/>
            <person name="Thines Marco"/>
        </authorList>
    </citation>
    <scope>NUCLEOTIDE SEQUENCE [LARGE SCALE GENOMIC DNA]</scope>
</reference>
<dbReference type="InterPro" id="IPR019515">
    <property type="entry name" value="VPS54_N"/>
</dbReference>
<dbReference type="OMA" id="MAKVKWD"/>
<dbReference type="Pfam" id="PF10474">
    <property type="entry name" value="Syndetin_C"/>
    <property type="match status" value="1"/>
</dbReference>
<evidence type="ECO:0000256" key="3">
    <source>
        <dbReference type="ARBA" id="ARBA00023054"/>
    </source>
</evidence>